<name>A0ABW2HVU5_9ACTN</name>
<reference evidence="3" key="1">
    <citation type="journal article" date="2019" name="Int. J. Syst. Evol. Microbiol.">
        <title>The Global Catalogue of Microorganisms (GCM) 10K type strain sequencing project: providing services to taxonomists for standard genome sequencing and annotation.</title>
        <authorList>
            <consortium name="The Broad Institute Genomics Platform"/>
            <consortium name="The Broad Institute Genome Sequencing Center for Infectious Disease"/>
            <person name="Wu L."/>
            <person name="Ma J."/>
        </authorList>
    </citation>
    <scope>NUCLEOTIDE SEQUENCE [LARGE SCALE GENOMIC DNA]</scope>
    <source>
        <strain evidence="3">XZYJT-10</strain>
    </source>
</reference>
<protein>
    <submittedName>
        <fullName evidence="2">Uncharacterized protein</fullName>
    </submittedName>
</protein>
<feature type="region of interest" description="Disordered" evidence="1">
    <location>
        <begin position="22"/>
        <end position="41"/>
    </location>
</feature>
<dbReference type="RefSeq" id="WP_378972043.1">
    <property type="nucleotide sequence ID" value="NZ_JBHTBJ010000018.1"/>
</dbReference>
<dbReference type="EMBL" id="JBHTBJ010000018">
    <property type="protein sequence ID" value="MFC7277009.1"/>
    <property type="molecule type" value="Genomic_DNA"/>
</dbReference>
<proteinExistence type="predicted"/>
<evidence type="ECO:0000313" key="2">
    <source>
        <dbReference type="EMBL" id="MFC7277009.1"/>
    </source>
</evidence>
<comment type="caution">
    <text evidence="2">The sequence shown here is derived from an EMBL/GenBank/DDBJ whole genome shotgun (WGS) entry which is preliminary data.</text>
</comment>
<sequence length="41" mass="4052">MTLLDGAAPTIKAVGRVFPGVASPPDGMAATRVTSPAGRTI</sequence>
<evidence type="ECO:0000256" key="1">
    <source>
        <dbReference type="SAM" id="MobiDB-lite"/>
    </source>
</evidence>
<gene>
    <name evidence="2" type="ORF">ACFQS1_23705</name>
</gene>
<accession>A0ABW2HVU5</accession>
<dbReference type="Proteomes" id="UP001596548">
    <property type="component" value="Unassembled WGS sequence"/>
</dbReference>
<organism evidence="2 3">
    <name type="scientific">Paractinoplanes rhizophilus</name>
    <dbReference type="NCBI Taxonomy" id="1416877"/>
    <lineage>
        <taxon>Bacteria</taxon>
        <taxon>Bacillati</taxon>
        <taxon>Actinomycetota</taxon>
        <taxon>Actinomycetes</taxon>
        <taxon>Micromonosporales</taxon>
        <taxon>Micromonosporaceae</taxon>
        <taxon>Paractinoplanes</taxon>
    </lineage>
</organism>
<evidence type="ECO:0000313" key="3">
    <source>
        <dbReference type="Proteomes" id="UP001596548"/>
    </source>
</evidence>
<keyword evidence="3" id="KW-1185">Reference proteome</keyword>